<gene>
    <name evidence="2" type="ORF">F5878DRAFT_667711</name>
</gene>
<evidence type="ECO:0000256" key="1">
    <source>
        <dbReference type="SAM" id="Phobius"/>
    </source>
</evidence>
<keyword evidence="1" id="KW-1133">Transmembrane helix</keyword>
<evidence type="ECO:0000313" key="3">
    <source>
        <dbReference type="Proteomes" id="UP001163846"/>
    </source>
</evidence>
<accession>A0AA38NVB8</accession>
<keyword evidence="1" id="KW-0812">Transmembrane</keyword>
<keyword evidence="3" id="KW-1185">Reference proteome</keyword>
<protein>
    <submittedName>
        <fullName evidence="2">Uncharacterized protein</fullName>
    </submittedName>
</protein>
<dbReference type="Proteomes" id="UP001163846">
    <property type="component" value="Unassembled WGS sequence"/>
</dbReference>
<name>A0AA38NVB8_9AGAR</name>
<organism evidence="2 3">
    <name type="scientific">Lentinula raphanica</name>
    <dbReference type="NCBI Taxonomy" id="153919"/>
    <lineage>
        <taxon>Eukaryota</taxon>
        <taxon>Fungi</taxon>
        <taxon>Dikarya</taxon>
        <taxon>Basidiomycota</taxon>
        <taxon>Agaricomycotina</taxon>
        <taxon>Agaricomycetes</taxon>
        <taxon>Agaricomycetidae</taxon>
        <taxon>Agaricales</taxon>
        <taxon>Marasmiineae</taxon>
        <taxon>Omphalotaceae</taxon>
        <taxon>Lentinula</taxon>
    </lineage>
</organism>
<reference evidence="2" key="1">
    <citation type="submission" date="2022-08" db="EMBL/GenBank/DDBJ databases">
        <authorList>
            <consortium name="DOE Joint Genome Institute"/>
            <person name="Min B."/>
            <person name="Riley R."/>
            <person name="Sierra-Patev S."/>
            <person name="Naranjo-Ortiz M."/>
            <person name="Looney B."/>
            <person name="Konkel Z."/>
            <person name="Slot J.C."/>
            <person name="Sakamoto Y."/>
            <person name="Steenwyk J.L."/>
            <person name="Rokas A."/>
            <person name="Carro J."/>
            <person name="Camarero S."/>
            <person name="Ferreira P."/>
            <person name="Molpeceres G."/>
            <person name="Ruiz-Duenas F.J."/>
            <person name="Serrano A."/>
            <person name="Henrissat B."/>
            <person name="Drula E."/>
            <person name="Hughes K.W."/>
            <person name="Mata J.L."/>
            <person name="Ishikawa N.K."/>
            <person name="Vargas-Isla R."/>
            <person name="Ushijima S."/>
            <person name="Smith C.A."/>
            <person name="Ahrendt S."/>
            <person name="Andreopoulos W."/>
            <person name="He G."/>
            <person name="Labutti K."/>
            <person name="Lipzen A."/>
            <person name="Ng V."/>
            <person name="Sandor L."/>
            <person name="Barry K."/>
            <person name="Martinez A.T."/>
            <person name="Xiao Y."/>
            <person name="Gibbons J.G."/>
            <person name="Terashima K."/>
            <person name="Hibbett D.S."/>
            <person name="Grigoriev I.V."/>
        </authorList>
    </citation>
    <scope>NUCLEOTIDE SEQUENCE</scope>
    <source>
        <strain evidence="2">TFB9207</strain>
    </source>
</reference>
<evidence type="ECO:0000313" key="2">
    <source>
        <dbReference type="EMBL" id="KAJ3831289.1"/>
    </source>
</evidence>
<sequence>MFQTPLRLHCLDSQARLMSVFWLVLSLSFKLILFSMCAASATCSRLHPFRKEDWHPHKATTAAKCLLCGSGHHLEQGLPEQELQNVESQFRFSTKYKMFGCSCYDFPTVESGFSVTNKTKVWDTLPKL</sequence>
<proteinExistence type="predicted"/>
<dbReference type="AlphaFoldDB" id="A0AA38NVB8"/>
<keyword evidence="1" id="KW-0472">Membrane</keyword>
<feature type="transmembrane region" description="Helical" evidence="1">
    <location>
        <begin position="20"/>
        <end position="41"/>
    </location>
</feature>
<comment type="caution">
    <text evidence="2">The sequence shown here is derived from an EMBL/GenBank/DDBJ whole genome shotgun (WGS) entry which is preliminary data.</text>
</comment>
<dbReference type="EMBL" id="MU807611">
    <property type="protein sequence ID" value="KAJ3831289.1"/>
    <property type="molecule type" value="Genomic_DNA"/>
</dbReference>